<feature type="region of interest" description="Disordered" evidence="2">
    <location>
        <begin position="180"/>
        <end position="199"/>
    </location>
</feature>
<gene>
    <name evidence="3" type="ORF">HPT29_018420</name>
</gene>
<organism evidence="3 4">
    <name type="scientific">Microvirga terrae</name>
    <dbReference type="NCBI Taxonomy" id="2740529"/>
    <lineage>
        <taxon>Bacteria</taxon>
        <taxon>Pseudomonadati</taxon>
        <taxon>Pseudomonadota</taxon>
        <taxon>Alphaproteobacteria</taxon>
        <taxon>Hyphomicrobiales</taxon>
        <taxon>Methylobacteriaceae</taxon>
        <taxon>Microvirga</taxon>
    </lineage>
</organism>
<dbReference type="RefSeq" id="WP_173947942.1">
    <property type="nucleotide sequence ID" value="NZ_CP102845.1"/>
</dbReference>
<proteinExistence type="predicted"/>
<evidence type="ECO:0008006" key="5">
    <source>
        <dbReference type="Google" id="ProtNLM"/>
    </source>
</evidence>
<name>A0ABY5RN84_9HYPH</name>
<dbReference type="InterPro" id="IPR011010">
    <property type="entry name" value="DNA_brk_join_enz"/>
</dbReference>
<keyword evidence="1" id="KW-0233">DNA recombination</keyword>
<evidence type="ECO:0000313" key="3">
    <source>
        <dbReference type="EMBL" id="UVF18448.1"/>
    </source>
</evidence>
<keyword evidence="4" id="KW-1185">Reference proteome</keyword>
<dbReference type="SUPFAM" id="SSF56349">
    <property type="entry name" value="DNA breaking-rejoining enzymes"/>
    <property type="match status" value="1"/>
</dbReference>
<feature type="compositionally biased region" description="Basic and acidic residues" evidence="2">
    <location>
        <begin position="180"/>
        <end position="192"/>
    </location>
</feature>
<dbReference type="Proteomes" id="UP001017257">
    <property type="component" value="Chromosome"/>
</dbReference>
<evidence type="ECO:0000256" key="2">
    <source>
        <dbReference type="SAM" id="MobiDB-lite"/>
    </source>
</evidence>
<dbReference type="InterPro" id="IPR013762">
    <property type="entry name" value="Integrase-like_cat_sf"/>
</dbReference>
<dbReference type="EMBL" id="CP102845">
    <property type="protein sequence ID" value="UVF18448.1"/>
    <property type="molecule type" value="Genomic_DNA"/>
</dbReference>
<protein>
    <recommendedName>
        <fullName evidence="5">Site-specific integrase</fullName>
    </recommendedName>
</protein>
<evidence type="ECO:0000313" key="4">
    <source>
        <dbReference type="Proteomes" id="UP001017257"/>
    </source>
</evidence>
<accession>A0ABY5RN84</accession>
<dbReference type="Gene3D" id="1.10.443.10">
    <property type="entry name" value="Intergrase catalytic core"/>
    <property type="match status" value="1"/>
</dbReference>
<evidence type="ECO:0000256" key="1">
    <source>
        <dbReference type="ARBA" id="ARBA00023172"/>
    </source>
</evidence>
<reference evidence="3" key="1">
    <citation type="submission" date="2022-08" db="EMBL/GenBank/DDBJ databases">
        <title>Microvirga terrae sp. nov., isolated from soil.</title>
        <authorList>
            <person name="Kim K.H."/>
            <person name="Seo Y.L."/>
            <person name="Kim J.M."/>
            <person name="Lee J.K."/>
            <person name="Han D.M."/>
            <person name="Jeon C.O."/>
        </authorList>
    </citation>
    <scope>NUCLEOTIDE SEQUENCE</scope>
    <source>
        <strain evidence="3">R24</strain>
    </source>
</reference>
<sequence>MLHAWRKVEVQKGHETDKLCPRHVARFILVSLCAGTRSGAICSASFIPEIGKPWVELKEEDGKRVAIFHRKALGKTEARNKKCPTVRLPDRLVAHLWRWHHVLGQRYVVEWRGKPVGTTQRAFSNLVHELGLGDDVVRHTLMHTAATWGMQEGVDVWELAGYLGMSVEVLERRYGHDSPAHMEGARAAMDGRGRKRRTG</sequence>